<proteinExistence type="predicted"/>
<accession>A0A538S6I5</accession>
<comment type="cofactor">
    <cofactor evidence="1">
        <name>Zn(2+)</name>
        <dbReference type="ChEBI" id="CHEBI:29105"/>
    </cofactor>
</comment>
<evidence type="ECO:0000313" key="10">
    <source>
        <dbReference type="Proteomes" id="UP000316292"/>
    </source>
</evidence>
<organism evidence="9 10">
    <name type="scientific">Eiseniibacteriota bacterium</name>
    <dbReference type="NCBI Taxonomy" id="2212470"/>
    <lineage>
        <taxon>Bacteria</taxon>
        <taxon>Candidatus Eiseniibacteriota</taxon>
    </lineage>
</organism>
<dbReference type="InterPro" id="IPR035451">
    <property type="entry name" value="Ada-like_dom_sf"/>
</dbReference>
<dbReference type="Pfam" id="PF12833">
    <property type="entry name" value="HTH_18"/>
    <property type="match status" value="1"/>
</dbReference>
<keyword evidence="3" id="KW-0805">Transcription regulation</keyword>
<dbReference type="InterPro" id="IPR016220">
    <property type="entry name" value="Me-P-triester_DNA_alkyl-Trfase"/>
</dbReference>
<feature type="domain" description="HTH araC/xylS-type" evidence="8">
    <location>
        <begin position="116"/>
        <end position="205"/>
    </location>
</feature>
<sequence>MLADNSVEIDATHQPPGGTVSTMSTAAMNQAERLSTEAMWSAFERGDRRYDGRFVTAVRTTGIFCRPSCTCRKPRRENVQFYASPAHASRAGFRPCKRCRPELRGGPAEADRAMAQAAVAYMRANLENTVYAKDVAAAVAVSPSHFARRFRAADGRTPMRALADLRAERAEALLRDMKAPVLEVGFTAGFQSPSAFVRAFRRRTG</sequence>
<reference evidence="9 10" key="1">
    <citation type="journal article" date="2019" name="Nat. Microbiol.">
        <title>Mediterranean grassland soil C-N compound turnover is dependent on rainfall and depth, and is mediated by genomically divergent microorganisms.</title>
        <authorList>
            <person name="Diamond S."/>
            <person name="Andeer P.F."/>
            <person name="Li Z."/>
            <person name="Crits-Christoph A."/>
            <person name="Burstein D."/>
            <person name="Anantharaman K."/>
            <person name="Lane K.R."/>
            <person name="Thomas B.C."/>
            <person name="Pan C."/>
            <person name="Northen T.R."/>
            <person name="Banfield J.F."/>
        </authorList>
    </citation>
    <scope>NUCLEOTIDE SEQUENCE [LARGE SCALE GENOMIC DNA]</scope>
    <source>
        <strain evidence="9">WS_1</strain>
    </source>
</reference>
<dbReference type="InterPro" id="IPR018060">
    <property type="entry name" value="HTH_AraC"/>
</dbReference>
<dbReference type="PROSITE" id="PS01124">
    <property type="entry name" value="HTH_ARAC_FAMILY_2"/>
    <property type="match status" value="1"/>
</dbReference>
<evidence type="ECO:0000313" key="9">
    <source>
        <dbReference type="EMBL" id="TMQ46984.1"/>
    </source>
</evidence>
<evidence type="ECO:0000256" key="6">
    <source>
        <dbReference type="ARBA" id="ARBA00023163"/>
    </source>
</evidence>
<dbReference type="GO" id="GO:0006281">
    <property type="term" value="P:DNA repair"/>
    <property type="evidence" value="ECO:0007669"/>
    <property type="project" value="InterPro"/>
</dbReference>
<evidence type="ECO:0000256" key="5">
    <source>
        <dbReference type="ARBA" id="ARBA00023159"/>
    </source>
</evidence>
<dbReference type="Pfam" id="PF02805">
    <property type="entry name" value="Ada_Zn_binding"/>
    <property type="match status" value="1"/>
</dbReference>
<keyword evidence="4" id="KW-0238">DNA-binding</keyword>
<dbReference type="AlphaFoldDB" id="A0A538S6I5"/>
<evidence type="ECO:0000256" key="4">
    <source>
        <dbReference type="ARBA" id="ARBA00023125"/>
    </source>
</evidence>
<dbReference type="Gene3D" id="1.10.10.60">
    <property type="entry name" value="Homeodomain-like"/>
    <property type="match status" value="2"/>
</dbReference>
<dbReference type="PIRSF" id="PIRSF000408">
    <property type="entry name" value="Alkyltransferas_AdaA"/>
    <property type="match status" value="1"/>
</dbReference>
<feature type="region of interest" description="Disordered" evidence="7">
    <location>
        <begin position="1"/>
        <end position="20"/>
    </location>
</feature>
<keyword evidence="2 9" id="KW-0489">Methyltransferase</keyword>
<evidence type="ECO:0000256" key="3">
    <source>
        <dbReference type="ARBA" id="ARBA00023015"/>
    </source>
</evidence>
<dbReference type="SUPFAM" id="SSF57884">
    <property type="entry name" value="Ada DNA repair protein, N-terminal domain (N-Ada 10)"/>
    <property type="match status" value="1"/>
</dbReference>
<keyword evidence="9" id="KW-0808">Transferase</keyword>
<evidence type="ECO:0000259" key="8">
    <source>
        <dbReference type="PROSITE" id="PS01124"/>
    </source>
</evidence>
<gene>
    <name evidence="9" type="ORF">E6K71_11225</name>
</gene>
<dbReference type="Proteomes" id="UP000316292">
    <property type="component" value="Unassembled WGS sequence"/>
</dbReference>
<dbReference type="GO" id="GO:0032259">
    <property type="term" value="P:methylation"/>
    <property type="evidence" value="ECO:0007669"/>
    <property type="project" value="UniProtKB-KW"/>
</dbReference>
<dbReference type="InterPro" id="IPR050204">
    <property type="entry name" value="AraC_XylS_family_regulators"/>
</dbReference>
<dbReference type="GO" id="GO:0008168">
    <property type="term" value="F:methyltransferase activity"/>
    <property type="evidence" value="ECO:0007669"/>
    <property type="project" value="UniProtKB-KW"/>
</dbReference>
<dbReference type="EMBL" id="VBOR01000134">
    <property type="protein sequence ID" value="TMQ46984.1"/>
    <property type="molecule type" value="Genomic_DNA"/>
</dbReference>
<evidence type="ECO:0000256" key="7">
    <source>
        <dbReference type="SAM" id="MobiDB-lite"/>
    </source>
</evidence>
<dbReference type="SMART" id="SM00342">
    <property type="entry name" value="HTH_ARAC"/>
    <property type="match status" value="1"/>
</dbReference>
<dbReference type="SUPFAM" id="SSF46689">
    <property type="entry name" value="Homeodomain-like"/>
    <property type="match status" value="2"/>
</dbReference>
<evidence type="ECO:0000256" key="2">
    <source>
        <dbReference type="ARBA" id="ARBA00022603"/>
    </source>
</evidence>
<dbReference type="InterPro" id="IPR009057">
    <property type="entry name" value="Homeodomain-like_sf"/>
</dbReference>
<protein>
    <submittedName>
        <fullName evidence="9">Methylphosphotriester-DNA--protein-cysteine methyltransferase family protein</fullName>
    </submittedName>
</protein>
<dbReference type="Gene3D" id="3.40.10.10">
    <property type="entry name" value="DNA Methylphosphotriester Repair Domain"/>
    <property type="match status" value="1"/>
</dbReference>
<dbReference type="GO" id="GO:0008270">
    <property type="term" value="F:zinc ion binding"/>
    <property type="evidence" value="ECO:0007669"/>
    <property type="project" value="InterPro"/>
</dbReference>
<dbReference type="GO" id="GO:0043565">
    <property type="term" value="F:sequence-specific DNA binding"/>
    <property type="evidence" value="ECO:0007669"/>
    <property type="project" value="InterPro"/>
</dbReference>
<dbReference type="InterPro" id="IPR004026">
    <property type="entry name" value="Ada_DNA_repair_Zn-bd"/>
</dbReference>
<feature type="non-terminal residue" evidence="9">
    <location>
        <position position="205"/>
    </location>
</feature>
<dbReference type="GO" id="GO:0003700">
    <property type="term" value="F:DNA-binding transcription factor activity"/>
    <property type="evidence" value="ECO:0007669"/>
    <property type="project" value="InterPro"/>
</dbReference>
<evidence type="ECO:0000256" key="1">
    <source>
        <dbReference type="ARBA" id="ARBA00001947"/>
    </source>
</evidence>
<name>A0A538S6I5_UNCEI</name>
<dbReference type="PANTHER" id="PTHR46796">
    <property type="entry name" value="HTH-TYPE TRANSCRIPTIONAL ACTIVATOR RHAS-RELATED"/>
    <property type="match status" value="1"/>
</dbReference>
<keyword evidence="6" id="KW-0804">Transcription</keyword>
<keyword evidence="5" id="KW-0010">Activator</keyword>
<comment type="caution">
    <text evidence="9">The sequence shown here is derived from an EMBL/GenBank/DDBJ whole genome shotgun (WGS) entry which is preliminary data.</text>
</comment>